<protein>
    <submittedName>
        <fullName evidence="1">Uncharacterized protein</fullName>
    </submittedName>
</protein>
<dbReference type="AlphaFoldDB" id="A0A848L5N1"/>
<evidence type="ECO:0000313" key="1">
    <source>
        <dbReference type="EMBL" id="NMO03861.1"/>
    </source>
</evidence>
<organism evidence="1 2">
    <name type="scientific">Gordonia asplenii</name>
    <dbReference type="NCBI Taxonomy" id="2725283"/>
    <lineage>
        <taxon>Bacteria</taxon>
        <taxon>Bacillati</taxon>
        <taxon>Actinomycetota</taxon>
        <taxon>Actinomycetes</taxon>
        <taxon>Mycobacteriales</taxon>
        <taxon>Gordoniaceae</taxon>
        <taxon>Gordonia</taxon>
    </lineage>
</organism>
<name>A0A848L5N1_9ACTN</name>
<dbReference type="EMBL" id="JABBNB010000028">
    <property type="protein sequence ID" value="NMO03861.1"/>
    <property type="molecule type" value="Genomic_DNA"/>
</dbReference>
<evidence type="ECO:0000313" key="2">
    <source>
        <dbReference type="Proteomes" id="UP000550729"/>
    </source>
</evidence>
<dbReference type="Proteomes" id="UP000550729">
    <property type="component" value="Unassembled WGS sequence"/>
</dbReference>
<gene>
    <name evidence="1" type="ORF">HH308_21850</name>
</gene>
<accession>A0A848L5N1</accession>
<reference evidence="1 2" key="1">
    <citation type="submission" date="2020-04" db="EMBL/GenBank/DDBJ databases">
        <title>Gordonia sp. nov. TBRC 11910.</title>
        <authorList>
            <person name="Suriyachadkun C."/>
        </authorList>
    </citation>
    <scope>NUCLEOTIDE SEQUENCE [LARGE SCALE GENOMIC DNA]</scope>
    <source>
        <strain evidence="1 2">TBRC 11910</strain>
    </source>
</reference>
<proteinExistence type="predicted"/>
<keyword evidence="2" id="KW-1185">Reference proteome</keyword>
<comment type="caution">
    <text evidence="1">The sequence shown here is derived from an EMBL/GenBank/DDBJ whole genome shotgun (WGS) entry which is preliminary data.</text>
</comment>
<sequence length="66" mass="7688">MIGVQRSFLPWQPSLRWCPVDRRSMSRTGRRRWATGTEWSDLWDEVDGRVEALTTLKPLMPALSAE</sequence>